<reference evidence="10" key="1">
    <citation type="submission" date="2020-02" db="EMBL/GenBank/DDBJ databases">
        <title>Bird 10,000 Genomes (B10K) Project - Family phase.</title>
        <authorList>
            <person name="Zhang G."/>
        </authorList>
    </citation>
    <scope>NUCLEOTIDE SEQUENCE</scope>
    <source>
        <strain evidence="10">B10K-DU-002-40</strain>
        <tissue evidence="10">Muscle</tissue>
    </source>
</reference>
<dbReference type="CDD" id="cd21438">
    <property type="entry name" value="SUN2_cc1"/>
    <property type="match status" value="1"/>
</dbReference>
<dbReference type="Pfam" id="PF07738">
    <property type="entry name" value="Sad1_UNC"/>
    <property type="match status" value="1"/>
</dbReference>
<evidence type="ECO:0000256" key="6">
    <source>
        <dbReference type="SAM" id="Coils"/>
    </source>
</evidence>
<evidence type="ECO:0000256" key="8">
    <source>
        <dbReference type="SAM" id="Phobius"/>
    </source>
</evidence>
<evidence type="ECO:0000313" key="11">
    <source>
        <dbReference type="Proteomes" id="UP000653383"/>
    </source>
</evidence>
<protein>
    <submittedName>
        <fullName evidence="10">SUN2 protein</fullName>
    </submittedName>
</protein>
<evidence type="ECO:0000256" key="1">
    <source>
        <dbReference type="ARBA" id="ARBA00022692"/>
    </source>
</evidence>
<feature type="coiled-coil region" evidence="6">
    <location>
        <begin position="469"/>
        <end position="496"/>
    </location>
</feature>
<keyword evidence="3 6" id="KW-0175">Coiled coil</keyword>
<evidence type="ECO:0000256" key="7">
    <source>
        <dbReference type="SAM" id="MobiDB-lite"/>
    </source>
</evidence>
<dbReference type="PROSITE" id="PS51469">
    <property type="entry name" value="SUN"/>
    <property type="match status" value="1"/>
</dbReference>
<dbReference type="OrthoDB" id="342281at2759"/>
<dbReference type="InterPro" id="IPR045119">
    <property type="entry name" value="SUN1-5"/>
</dbReference>
<dbReference type="GO" id="GO:0043495">
    <property type="term" value="F:protein-membrane adaptor activity"/>
    <property type="evidence" value="ECO:0007669"/>
    <property type="project" value="TreeGrafter"/>
</dbReference>
<feature type="coiled-coil region" evidence="6">
    <location>
        <begin position="372"/>
        <end position="429"/>
    </location>
</feature>
<accession>A0A852HEZ9</accession>
<dbReference type="AlphaFoldDB" id="A0A852HEZ9"/>
<dbReference type="PANTHER" id="PTHR12911">
    <property type="entry name" value="SAD1/UNC-84-LIKE PROTEIN-RELATED"/>
    <property type="match status" value="1"/>
</dbReference>
<evidence type="ECO:0000256" key="4">
    <source>
        <dbReference type="ARBA" id="ARBA00023136"/>
    </source>
</evidence>
<dbReference type="GO" id="GO:0034993">
    <property type="term" value="C:meiotic nuclear membrane microtubule tethering complex"/>
    <property type="evidence" value="ECO:0007669"/>
    <property type="project" value="TreeGrafter"/>
</dbReference>
<feature type="coiled-coil region" evidence="6">
    <location>
        <begin position="282"/>
        <end position="309"/>
    </location>
</feature>
<gene>
    <name evidence="10" type="primary">Sun2</name>
    <name evidence="10" type="ORF">NICCHL_R11234</name>
</gene>
<evidence type="ECO:0000313" key="10">
    <source>
        <dbReference type="EMBL" id="NXX25600.1"/>
    </source>
</evidence>
<evidence type="ECO:0000259" key="9">
    <source>
        <dbReference type="PROSITE" id="PS51469"/>
    </source>
</evidence>
<dbReference type="FunFam" id="2.60.120.260:FF:000009">
    <property type="entry name" value="SUN domain-containing protein 1 isoform X1"/>
    <property type="match status" value="1"/>
</dbReference>
<dbReference type="EMBL" id="WAAE01002756">
    <property type="protein sequence ID" value="NXX25600.1"/>
    <property type="molecule type" value="Genomic_DNA"/>
</dbReference>
<feature type="region of interest" description="Disordered" evidence="7">
    <location>
        <begin position="1"/>
        <end position="67"/>
    </location>
</feature>
<dbReference type="Pfam" id="PF18580">
    <property type="entry name" value="HTH_SUN2"/>
    <property type="match status" value="1"/>
</dbReference>
<evidence type="ECO:0000256" key="2">
    <source>
        <dbReference type="ARBA" id="ARBA00022989"/>
    </source>
</evidence>
<keyword evidence="4 8" id="KW-0472">Membrane</keyword>
<keyword evidence="11" id="KW-1185">Reference proteome</keyword>
<sequence length="715" mass="79057">MSRRSQRLVTTRYYPGDDDATTSSSSTSLLGGTQLPFKETTGRTIRRKSSSTKRLSPAPSTQTSYYSESMMSESYLGGSRGLAALGSSMLDDDLDSSTYWGGELSTRRRRGTGDTESSKINGVLESKTYDTYTSSSGYSSEDDYAGHYYSGQSSSGSRLRTAASRVGSFLWQVFTSPVQFMGWLFSGLARAWRRLTGTASHLDSVPFSRRYPRLKKFLLLLLLLLLFAAAAYGAWYFYPIGLSTLSLPSFPWWGTGKLSSSSDVPGAGDLTMLDQFLSLPGGHRLLARFQSLEKRFEALEAELSRWELHRGAAAVTAGGEPPPGDILALLEGLVSRRDAGLKEHLRTDVANHLQGELDALRAQVQRDLDGRLGKMAQASQEMEARLLELNSEWQSSVQESLRGTFRQEVGKLEQEVAVLRRELASLKSDQEVMGKHVEGILEQLKTVRADVEAQFPVWISRFLSQQDGAAAFILQREDLQAELQALERKILAKVLEDKRLSARDAQAGIGVAVRQGGTAGVTEEQVHLIVDQALKRYSEDRVGMVDYALESAGASVINTRCSETYETRTALLSLFGIPLWYHSQSPRVILQPDVNPGNCWAFRGSQGFAVIRLSGVIRPTAVTLEHISKALSPQGTIPSAPKDFAVYGLKEEGEEEGLLLGQFTYNHDGEPIQTFYLEGDSMGTYQLVELRVLSNWGHPEYTCIYRFRVHGELAH</sequence>
<dbReference type="InterPro" id="IPR040994">
    <property type="entry name" value="Sun_CC2"/>
</dbReference>
<feature type="non-terminal residue" evidence="10">
    <location>
        <position position="1"/>
    </location>
</feature>
<evidence type="ECO:0000256" key="3">
    <source>
        <dbReference type="ARBA" id="ARBA00023054"/>
    </source>
</evidence>
<keyword evidence="2 8" id="KW-1133">Transmembrane helix</keyword>
<dbReference type="GO" id="GO:0005637">
    <property type="term" value="C:nuclear inner membrane"/>
    <property type="evidence" value="ECO:0007669"/>
    <property type="project" value="UniProtKB-SubCell"/>
</dbReference>
<proteinExistence type="predicted"/>
<evidence type="ECO:0000256" key="5">
    <source>
        <dbReference type="ARBA" id="ARBA00037816"/>
    </source>
</evidence>
<comment type="caution">
    <text evidence="10">The sequence shown here is derived from an EMBL/GenBank/DDBJ whole genome shotgun (WGS) entry which is preliminary data.</text>
</comment>
<feature type="compositionally biased region" description="Low complexity" evidence="7">
    <location>
        <begin position="21"/>
        <end position="33"/>
    </location>
</feature>
<feature type="transmembrane region" description="Helical" evidence="8">
    <location>
        <begin position="217"/>
        <end position="238"/>
    </location>
</feature>
<dbReference type="InterPro" id="IPR012919">
    <property type="entry name" value="SUN_dom"/>
</dbReference>
<feature type="domain" description="SUN" evidence="9">
    <location>
        <begin position="553"/>
        <end position="714"/>
    </location>
</feature>
<dbReference type="Gene3D" id="2.60.120.260">
    <property type="entry name" value="Galactose-binding domain-like"/>
    <property type="match status" value="1"/>
</dbReference>
<dbReference type="PANTHER" id="PTHR12911:SF22">
    <property type="entry name" value="SUN DOMAIN-CONTAINING PROTEIN 2"/>
    <property type="match status" value="1"/>
</dbReference>
<feature type="non-terminal residue" evidence="10">
    <location>
        <position position="715"/>
    </location>
</feature>
<organism evidence="10 11">
    <name type="scientific">Nicator chloris</name>
    <dbReference type="NCBI Taxonomy" id="237433"/>
    <lineage>
        <taxon>Eukaryota</taxon>
        <taxon>Metazoa</taxon>
        <taxon>Chordata</taxon>
        <taxon>Craniata</taxon>
        <taxon>Vertebrata</taxon>
        <taxon>Euteleostomi</taxon>
        <taxon>Archelosauria</taxon>
        <taxon>Archosauria</taxon>
        <taxon>Dinosauria</taxon>
        <taxon>Saurischia</taxon>
        <taxon>Theropoda</taxon>
        <taxon>Coelurosauria</taxon>
        <taxon>Aves</taxon>
        <taxon>Neognathae</taxon>
        <taxon>Neoaves</taxon>
        <taxon>Telluraves</taxon>
        <taxon>Australaves</taxon>
        <taxon>Passeriformes</taxon>
        <taxon>Sylvioidea</taxon>
        <taxon>Pycnonotidae</taxon>
        <taxon>Nicator</taxon>
    </lineage>
</organism>
<keyword evidence="1 8" id="KW-0812">Transmembrane</keyword>
<name>A0A852HEZ9_9PASS</name>
<dbReference type="Proteomes" id="UP000653383">
    <property type="component" value="Unassembled WGS sequence"/>
</dbReference>
<comment type="subcellular location">
    <subcellularLocation>
        <location evidence="5">Nucleus inner membrane</location>
        <topology evidence="5">Single-pass type II membrane protein</topology>
    </subcellularLocation>
</comment>